<dbReference type="AlphaFoldDB" id="A0A6J7DBK0"/>
<name>A0A6J7DBK0_9ZZZZ</name>
<dbReference type="InterPro" id="IPR047047">
    <property type="entry name" value="GST_Omega-like_C"/>
</dbReference>
<dbReference type="GO" id="GO:0005737">
    <property type="term" value="C:cytoplasm"/>
    <property type="evidence" value="ECO:0007669"/>
    <property type="project" value="TreeGrafter"/>
</dbReference>
<dbReference type="PANTHER" id="PTHR32419:SF6">
    <property type="entry name" value="GLUTATHIONE S-TRANSFERASE OMEGA-LIKE 1-RELATED"/>
    <property type="match status" value="1"/>
</dbReference>
<gene>
    <name evidence="2" type="ORF">UFOPK3423_00569</name>
</gene>
<feature type="domain" description="GST C-terminal" evidence="1">
    <location>
        <begin position="159"/>
        <end position="283"/>
    </location>
</feature>
<organism evidence="2">
    <name type="scientific">freshwater metagenome</name>
    <dbReference type="NCBI Taxonomy" id="449393"/>
    <lineage>
        <taxon>unclassified sequences</taxon>
        <taxon>metagenomes</taxon>
        <taxon>ecological metagenomes</taxon>
    </lineage>
</organism>
<evidence type="ECO:0000313" key="2">
    <source>
        <dbReference type="EMBL" id="CAB4867681.1"/>
    </source>
</evidence>
<dbReference type="Pfam" id="PF13410">
    <property type="entry name" value="GST_C_2"/>
    <property type="match status" value="1"/>
</dbReference>
<dbReference type="SFLD" id="SFLDS00019">
    <property type="entry name" value="Glutathione_Transferase_(cytos"/>
    <property type="match status" value="1"/>
</dbReference>
<evidence type="ECO:0000259" key="1">
    <source>
        <dbReference type="PROSITE" id="PS50405"/>
    </source>
</evidence>
<dbReference type="SFLD" id="SFLDG01148">
    <property type="entry name" value="Xi_(cytGST)"/>
    <property type="match status" value="1"/>
</dbReference>
<dbReference type="InterPro" id="IPR004045">
    <property type="entry name" value="Glutathione_S-Trfase_N"/>
</dbReference>
<dbReference type="CDD" id="cd03190">
    <property type="entry name" value="GST_C_Omega_like"/>
    <property type="match status" value="1"/>
</dbReference>
<dbReference type="GO" id="GO:0004364">
    <property type="term" value="F:glutathione transferase activity"/>
    <property type="evidence" value="ECO:0007669"/>
    <property type="project" value="InterPro"/>
</dbReference>
<accession>A0A6J7DBK0</accession>
<dbReference type="PROSITE" id="PS50405">
    <property type="entry name" value="GST_CTER"/>
    <property type="match status" value="1"/>
</dbReference>
<protein>
    <submittedName>
        <fullName evidence="2">Unannotated protein</fullName>
    </submittedName>
</protein>
<dbReference type="Gene3D" id="3.40.30.10">
    <property type="entry name" value="Glutaredoxin"/>
    <property type="match status" value="1"/>
</dbReference>
<dbReference type="InterPro" id="IPR040079">
    <property type="entry name" value="Glutathione_S-Trfase"/>
</dbReference>
<dbReference type="EMBL" id="CAFBLQ010000045">
    <property type="protein sequence ID" value="CAB4867681.1"/>
    <property type="molecule type" value="Genomic_DNA"/>
</dbReference>
<dbReference type="SUPFAM" id="SSF47616">
    <property type="entry name" value="GST C-terminal domain-like"/>
    <property type="match status" value="1"/>
</dbReference>
<dbReference type="PANTHER" id="PTHR32419">
    <property type="entry name" value="GLUTATHIONYL-HYDROQUINONE REDUCTASE"/>
    <property type="match status" value="1"/>
</dbReference>
<dbReference type="SUPFAM" id="SSF52833">
    <property type="entry name" value="Thioredoxin-like"/>
    <property type="match status" value="1"/>
</dbReference>
<reference evidence="2" key="1">
    <citation type="submission" date="2020-05" db="EMBL/GenBank/DDBJ databases">
        <authorList>
            <person name="Chiriac C."/>
            <person name="Salcher M."/>
            <person name="Ghai R."/>
            <person name="Kavagutti S V."/>
        </authorList>
    </citation>
    <scope>NUCLEOTIDE SEQUENCE</scope>
</reference>
<dbReference type="PIRSF" id="PIRSF015753">
    <property type="entry name" value="GST"/>
    <property type="match status" value="1"/>
</dbReference>
<dbReference type="InterPro" id="IPR016639">
    <property type="entry name" value="GST_Omega/GSH"/>
</dbReference>
<dbReference type="InterPro" id="IPR036282">
    <property type="entry name" value="Glutathione-S-Trfase_C_sf"/>
</dbReference>
<dbReference type="Pfam" id="PF13409">
    <property type="entry name" value="GST_N_2"/>
    <property type="match status" value="1"/>
</dbReference>
<sequence>MTDLTPAHFPRETDGRGAFVRQVSSFRDTVTADGSSGFPAAPGRYHLYVSHACPWASRAVITRRLKGLEDAISMTVVDPLRDERGWRFTAQDPDPVNGLAFLREAYLLIDPRFDQRATVPVLWDRETNRAVNNESAEIIRMLNDEFDAWATHPEVDLYPEPLRAEIDALNAWIYEAVNDGVYRCGFAASQEAYEAAFAELFAALDRLDGLLARRRYLTGSQITEADIRLFVTLVRFDAVYVGHFKCNLRRIADYPQLSGYLRDLHQHPCIGETVDLDHSRRHYYMTHPQLNPSRIVPLGPELDLVSPPGRAHLA</sequence>
<dbReference type="InterPro" id="IPR010987">
    <property type="entry name" value="Glutathione-S-Trfase_C-like"/>
</dbReference>
<dbReference type="InterPro" id="IPR036249">
    <property type="entry name" value="Thioredoxin-like_sf"/>
</dbReference>
<proteinExistence type="predicted"/>
<dbReference type="SFLD" id="SFLDG01206">
    <property type="entry name" value="Xi.1"/>
    <property type="match status" value="1"/>
</dbReference>
<dbReference type="Gene3D" id="1.20.1050.10">
    <property type="match status" value="1"/>
</dbReference>